<comment type="caution">
    <text evidence="1">The sequence shown here is derived from an EMBL/GenBank/DDBJ whole genome shotgun (WGS) entry which is preliminary data.</text>
</comment>
<keyword evidence="2" id="KW-1185">Reference proteome</keyword>
<sequence>MADYGQYRGDVTALRSGANRLEGIRADFLALQNDFWQEVRQYDGWYGTTDEFATTTGPQYEKNKESCLSVLGTMVDIVGGLVTAKLSEMRAVQQPQNYAMDEINLAGLDAEGGTDTGRR</sequence>
<name>A0A919B019_9ACTN</name>
<evidence type="ECO:0000313" key="1">
    <source>
        <dbReference type="EMBL" id="GHF35414.1"/>
    </source>
</evidence>
<protein>
    <submittedName>
        <fullName evidence="1">Uncharacterized protein</fullName>
    </submittedName>
</protein>
<evidence type="ECO:0000313" key="2">
    <source>
        <dbReference type="Proteomes" id="UP000630718"/>
    </source>
</evidence>
<reference evidence="1" key="2">
    <citation type="submission" date="2020-09" db="EMBL/GenBank/DDBJ databases">
        <authorList>
            <person name="Sun Q."/>
            <person name="Ohkuma M."/>
        </authorList>
    </citation>
    <scope>NUCLEOTIDE SEQUENCE</scope>
    <source>
        <strain evidence="1">JCM 4477</strain>
    </source>
</reference>
<accession>A0A919B019</accession>
<gene>
    <name evidence="1" type="ORF">GCM10018772_70970</name>
</gene>
<dbReference type="Proteomes" id="UP000630718">
    <property type="component" value="Unassembled WGS sequence"/>
</dbReference>
<proteinExistence type="predicted"/>
<dbReference type="AlphaFoldDB" id="A0A919B019"/>
<organism evidence="1 2">
    <name type="scientific">Streptomyces fumanus</name>
    <dbReference type="NCBI Taxonomy" id="67302"/>
    <lineage>
        <taxon>Bacteria</taxon>
        <taxon>Bacillati</taxon>
        <taxon>Actinomycetota</taxon>
        <taxon>Actinomycetes</taxon>
        <taxon>Kitasatosporales</taxon>
        <taxon>Streptomycetaceae</taxon>
        <taxon>Streptomyces</taxon>
    </lineage>
</organism>
<reference evidence="1" key="1">
    <citation type="journal article" date="2014" name="Int. J. Syst. Evol. Microbiol.">
        <title>Complete genome sequence of Corynebacterium casei LMG S-19264T (=DSM 44701T), isolated from a smear-ripened cheese.</title>
        <authorList>
            <consortium name="US DOE Joint Genome Institute (JGI-PGF)"/>
            <person name="Walter F."/>
            <person name="Albersmeier A."/>
            <person name="Kalinowski J."/>
            <person name="Ruckert C."/>
        </authorList>
    </citation>
    <scope>NUCLEOTIDE SEQUENCE</scope>
    <source>
        <strain evidence="1">JCM 4477</strain>
    </source>
</reference>
<dbReference type="EMBL" id="BNBI01000027">
    <property type="protein sequence ID" value="GHF35414.1"/>
    <property type="molecule type" value="Genomic_DNA"/>
</dbReference>
<dbReference type="RefSeq" id="WP_190208604.1">
    <property type="nucleotide sequence ID" value="NZ_BNBI01000027.1"/>
</dbReference>